<evidence type="ECO:0000256" key="1">
    <source>
        <dbReference type="ARBA" id="ARBA00001957"/>
    </source>
</evidence>
<protein>
    <submittedName>
        <fullName evidence="5">AMP-binding protein</fullName>
    </submittedName>
</protein>
<dbReference type="PANTHER" id="PTHR45527:SF1">
    <property type="entry name" value="FATTY ACID SYNTHASE"/>
    <property type="match status" value="1"/>
</dbReference>
<dbReference type="InterPro" id="IPR001031">
    <property type="entry name" value="Thioesterase"/>
</dbReference>
<dbReference type="EMBL" id="JAADZU010000133">
    <property type="protein sequence ID" value="NDK92532.1"/>
    <property type="molecule type" value="Genomic_DNA"/>
</dbReference>
<dbReference type="PROSITE" id="PS50075">
    <property type="entry name" value="CARRIER"/>
    <property type="match status" value="1"/>
</dbReference>
<dbReference type="Gene3D" id="3.40.50.12780">
    <property type="entry name" value="N-terminal domain of ligase-like"/>
    <property type="match status" value="2"/>
</dbReference>
<comment type="cofactor">
    <cofactor evidence="1">
        <name>pantetheine 4'-phosphate</name>
        <dbReference type="ChEBI" id="CHEBI:47942"/>
    </cofactor>
</comment>
<organism evidence="5 6">
    <name type="scientific">Gordonia desulfuricans</name>
    <dbReference type="NCBI Taxonomy" id="89051"/>
    <lineage>
        <taxon>Bacteria</taxon>
        <taxon>Bacillati</taxon>
        <taxon>Actinomycetota</taxon>
        <taxon>Actinomycetes</taxon>
        <taxon>Mycobacteriales</taxon>
        <taxon>Gordoniaceae</taxon>
        <taxon>Gordonia</taxon>
    </lineage>
</organism>
<sequence length="810" mass="84997">MTNAETLTGRFAATVGAHADRTALRVGERVLTYAQLAREIADRTPVLTRDLPADRPVPVVADGSPDAVLDLLTILFSTHPLVAIDASSPRSRVAVIREQAEALTLPGCALLAFTSGSTGAPKAVRQGHALWLNQADELAAELGIGPGTAVAQALPIAFGGGLDITVTTLLAGGELHLIDARLDGVADTVATLTRWHADSVHLSPALLRPLLAESGAEAALAAVRLVATCGEALDAADLARLRAVAPHVTFVNRSGSSETGNLAFGVYPPQRPLPEGTVPAGKLAAGKQFRILDDDGSELGPGATGIIELTSPYLSLGYVVDGRCTDFPEVSPGVRRHRLGDRGRIVDGELHLAGRVDDTVKIRGYRVDIGEVTAAARAVPGIGEAVVVARTDLDRTAQDGTPGGTALVAYLAPPAGDSPPSLATVRTTMATALPAFMVPTHTVLLSALPRNARGKIDRAALPLPPRRPHHVPPRTTTERLLAPMWADLLGVDEVGTDDDLVALGADSLTMVTLLRRVEDAFGVTLPASAPVTHPTLAAMATAIDAAGPERTGGDIVELGEGHTDTRPIVFAFGGAGESALAFAPLARRLSGFRVIGLHAHGLETRGIPDWTVTAAARRAVRHLRAIAPHGPYRLIGHSLGGVIATEAARMLTADGETVEHVVYLDTVLSGPLQRRSGHLFTSVDPAEQAPAQPDSVADPDAAGADAGDLWRTRLHLLTAGWWPRPAQQQWSLFHELGRRTAMLHRLRPWAGPATVVLAQDNPDPHEWWDTVAPAHHGIHTVPGDHNGMLRAPHVDHTAAVVTDALTGVRT</sequence>
<dbReference type="Pfam" id="PF00501">
    <property type="entry name" value="AMP-binding"/>
    <property type="match status" value="1"/>
</dbReference>
<dbReference type="InterPro" id="IPR045851">
    <property type="entry name" value="AMP-bd_C_sf"/>
</dbReference>
<comment type="caution">
    <text evidence="5">The sequence shown here is derived from an EMBL/GenBank/DDBJ whole genome shotgun (WGS) entry which is preliminary data.</text>
</comment>
<dbReference type="Gene3D" id="1.10.1200.10">
    <property type="entry name" value="ACP-like"/>
    <property type="match status" value="1"/>
</dbReference>
<dbReference type="Proteomes" id="UP000466307">
    <property type="component" value="Unassembled WGS sequence"/>
</dbReference>
<dbReference type="InterPro" id="IPR009081">
    <property type="entry name" value="PP-bd_ACP"/>
</dbReference>
<evidence type="ECO:0000256" key="2">
    <source>
        <dbReference type="ARBA" id="ARBA00022450"/>
    </source>
</evidence>
<evidence type="ECO:0000256" key="3">
    <source>
        <dbReference type="ARBA" id="ARBA00022553"/>
    </source>
</evidence>
<evidence type="ECO:0000313" key="6">
    <source>
        <dbReference type="Proteomes" id="UP000466307"/>
    </source>
</evidence>
<name>A0A7K3LW98_9ACTN</name>
<dbReference type="SUPFAM" id="SSF53474">
    <property type="entry name" value="alpha/beta-Hydrolases"/>
    <property type="match status" value="1"/>
</dbReference>
<keyword evidence="6" id="KW-1185">Reference proteome</keyword>
<dbReference type="Pfam" id="PF00975">
    <property type="entry name" value="Thioesterase"/>
    <property type="match status" value="1"/>
</dbReference>
<dbReference type="SUPFAM" id="SSF47336">
    <property type="entry name" value="ACP-like"/>
    <property type="match status" value="1"/>
</dbReference>
<accession>A0A7K3LW98</accession>
<keyword evidence="2" id="KW-0596">Phosphopantetheine</keyword>
<dbReference type="Gene3D" id="3.40.50.1820">
    <property type="entry name" value="alpha/beta hydrolase"/>
    <property type="match status" value="1"/>
</dbReference>
<dbReference type="SUPFAM" id="SSF56801">
    <property type="entry name" value="Acetyl-CoA synthetase-like"/>
    <property type="match status" value="1"/>
</dbReference>
<dbReference type="InterPro" id="IPR000873">
    <property type="entry name" value="AMP-dep_synth/lig_dom"/>
</dbReference>
<evidence type="ECO:0000259" key="4">
    <source>
        <dbReference type="PROSITE" id="PS50075"/>
    </source>
</evidence>
<dbReference type="PROSITE" id="PS00455">
    <property type="entry name" value="AMP_BINDING"/>
    <property type="match status" value="1"/>
</dbReference>
<dbReference type="RefSeq" id="WP_059038127.1">
    <property type="nucleotide sequence ID" value="NZ_JAADZU010000133.1"/>
</dbReference>
<gene>
    <name evidence="5" type="ORF">GYA93_23695</name>
</gene>
<proteinExistence type="predicted"/>
<dbReference type="InterPro" id="IPR006162">
    <property type="entry name" value="Ppantetheine_attach_site"/>
</dbReference>
<evidence type="ECO:0000313" key="5">
    <source>
        <dbReference type="EMBL" id="NDK92532.1"/>
    </source>
</evidence>
<dbReference type="Gene3D" id="3.30.300.30">
    <property type="match status" value="1"/>
</dbReference>
<dbReference type="GO" id="GO:0005829">
    <property type="term" value="C:cytosol"/>
    <property type="evidence" value="ECO:0007669"/>
    <property type="project" value="TreeGrafter"/>
</dbReference>
<dbReference type="GO" id="GO:0044550">
    <property type="term" value="P:secondary metabolite biosynthetic process"/>
    <property type="evidence" value="ECO:0007669"/>
    <property type="project" value="TreeGrafter"/>
</dbReference>
<dbReference type="PANTHER" id="PTHR45527">
    <property type="entry name" value="NONRIBOSOMAL PEPTIDE SYNTHETASE"/>
    <property type="match status" value="1"/>
</dbReference>
<dbReference type="InterPro" id="IPR020806">
    <property type="entry name" value="PKS_PP-bd"/>
</dbReference>
<dbReference type="InterPro" id="IPR029058">
    <property type="entry name" value="AB_hydrolase_fold"/>
</dbReference>
<dbReference type="Pfam" id="PF00550">
    <property type="entry name" value="PP-binding"/>
    <property type="match status" value="1"/>
</dbReference>
<keyword evidence="3" id="KW-0597">Phosphoprotein</keyword>
<dbReference type="AlphaFoldDB" id="A0A7K3LW98"/>
<dbReference type="InterPro" id="IPR042099">
    <property type="entry name" value="ANL_N_sf"/>
</dbReference>
<feature type="domain" description="Carrier" evidence="4">
    <location>
        <begin position="472"/>
        <end position="547"/>
    </location>
</feature>
<dbReference type="PROSITE" id="PS00012">
    <property type="entry name" value="PHOSPHOPANTETHEINE"/>
    <property type="match status" value="1"/>
</dbReference>
<dbReference type="GO" id="GO:0031177">
    <property type="term" value="F:phosphopantetheine binding"/>
    <property type="evidence" value="ECO:0007669"/>
    <property type="project" value="InterPro"/>
</dbReference>
<dbReference type="GO" id="GO:0043041">
    <property type="term" value="P:amino acid activation for nonribosomal peptide biosynthetic process"/>
    <property type="evidence" value="ECO:0007669"/>
    <property type="project" value="TreeGrafter"/>
</dbReference>
<dbReference type="InterPro" id="IPR020845">
    <property type="entry name" value="AMP-binding_CS"/>
</dbReference>
<reference evidence="5 6" key="1">
    <citation type="submission" date="2020-01" db="EMBL/GenBank/DDBJ databases">
        <title>Investigation of new actinobacteria for the biodesulphurisation of diesel fuel.</title>
        <authorList>
            <person name="Athi Narayanan S.M."/>
        </authorList>
    </citation>
    <scope>NUCLEOTIDE SEQUENCE [LARGE SCALE GENOMIC DNA]</scope>
    <source>
        <strain evidence="5 6">213E</strain>
    </source>
</reference>
<dbReference type="InterPro" id="IPR036736">
    <property type="entry name" value="ACP-like_sf"/>
</dbReference>
<dbReference type="SMART" id="SM00823">
    <property type="entry name" value="PKS_PP"/>
    <property type="match status" value="1"/>
</dbReference>